<dbReference type="SMART" id="SM00179">
    <property type="entry name" value="EGF_CA"/>
    <property type="match status" value="3"/>
</dbReference>
<feature type="chain" id="PRO_5042874874" description="Neural-cadherin" evidence="21">
    <location>
        <begin position="20"/>
        <end position="3210"/>
    </location>
</feature>
<dbReference type="GO" id="GO:0008104">
    <property type="term" value="P:intracellular protein localization"/>
    <property type="evidence" value="ECO:0007669"/>
    <property type="project" value="UniProtKB-ARBA"/>
</dbReference>
<feature type="domain" description="Cadherin" evidence="24">
    <location>
        <begin position="1610"/>
        <end position="1725"/>
    </location>
</feature>
<dbReference type="InterPro" id="IPR001791">
    <property type="entry name" value="Laminin_G"/>
</dbReference>
<evidence type="ECO:0000256" key="9">
    <source>
        <dbReference type="ARBA" id="ARBA00022889"/>
    </source>
</evidence>
<feature type="region of interest" description="Disordered" evidence="19">
    <location>
        <begin position="414"/>
        <end position="442"/>
    </location>
</feature>
<keyword evidence="10 20" id="KW-1133">Transmembrane helix</keyword>
<dbReference type="Pfam" id="PF02210">
    <property type="entry name" value="Laminin_G_2"/>
    <property type="match status" value="2"/>
</dbReference>
<feature type="domain" description="Laminin G" evidence="22">
    <location>
        <begin position="2735"/>
        <end position="2926"/>
    </location>
</feature>
<evidence type="ECO:0000256" key="18">
    <source>
        <dbReference type="RuleBase" id="RU004357"/>
    </source>
</evidence>
<feature type="domain" description="EGF-like" evidence="23">
    <location>
        <begin position="2446"/>
        <end position="2482"/>
    </location>
</feature>
<dbReference type="FunFam" id="4.10.900.10:FF:000001">
    <property type="entry name" value="Cadherin 2"/>
    <property type="match status" value="1"/>
</dbReference>
<dbReference type="InterPro" id="IPR002126">
    <property type="entry name" value="Cadherin-like_dom"/>
</dbReference>
<dbReference type="GO" id="GO:0016477">
    <property type="term" value="P:cell migration"/>
    <property type="evidence" value="ECO:0007669"/>
    <property type="project" value="TreeGrafter"/>
</dbReference>
<accession>A0AAN9TM14</accession>
<feature type="domain" description="Cadherin" evidence="24">
    <location>
        <begin position="686"/>
        <end position="790"/>
    </location>
</feature>
<dbReference type="InterPro" id="IPR020894">
    <property type="entry name" value="Cadherin_CS"/>
</dbReference>
<dbReference type="Gene3D" id="2.60.40.60">
    <property type="entry name" value="Cadherins"/>
    <property type="match status" value="18"/>
</dbReference>
<feature type="domain" description="Cadherin" evidence="24">
    <location>
        <begin position="1228"/>
        <end position="1277"/>
    </location>
</feature>
<keyword evidence="11 20" id="KW-0472">Membrane</keyword>
<dbReference type="FunFam" id="2.60.40.60:FF:000192">
    <property type="entry name" value="neural-cadherin isoform X8"/>
    <property type="match status" value="1"/>
</dbReference>
<dbReference type="CDD" id="cd00110">
    <property type="entry name" value="LamG"/>
    <property type="match status" value="2"/>
</dbReference>
<comment type="caution">
    <text evidence="15">Lacks conserved residue(s) required for the propagation of feature annotation.</text>
</comment>
<dbReference type="FunFam" id="2.60.40.60:FF:000112">
    <property type="entry name" value="neural-cadherin isoform X1"/>
    <property type="match status" value="1"/>
</dbReference>
<dbReference type="GO" id="GO:0000902">
    <property type="term" value="P:cell morphogenesis"/>
    <property type="evidence" value="ECO:0007669"/>
    <property type="project" value="UniProtKB-ARBA"/>
</dbReference>
<dbReference type="FunFam" id="2.60.40.60:FF:000109">
    <property type="entry name" value="neural-cadherin isoform X2"/>
    <property type="match status" value="1"/>
</dbReference>
<dbReference type="PROSITE" id="PS50025">
    <property type="entry name" value="LAM_G_DOMAIN"/>
    <property type="match status" value="2"/>
</dbReference>
<dbReference type="FunFam" id="2.60.120.200:FF:000040">
    <property type="entry name" value="neural-cadherin isoform X1"/>
    <property type="match status" value="1"/>
</dbReference>
<dbReference type="FunFam" id="2.60.40.60:FF:000209">
    <property type="entry name" value="neural-cadherin isoform X1"/>
    <property type="match status" value="1"/>
</dbReference>
<dbReference type="FunFam" id="2.60.40.60:FF:000033">
    <property type="entry name" value="FAT atypical cadherin 1"/>
    <property type="match status" value="2"/>
</dbReference>
<dbReference type="PROSITE" id="PS01186">
    <property type="entry name" value="EGF_2"/>
    <property type="match status" value="3"/>
</dbReference>
<keyword evidence="13" id="KW-0325">Glycoprotein</keyword>
<dbReference type="GO" id="GO:0044331">
    <property type="term" value="P:cell-cell adhesion mediated by cadherin"/>
    <property type="evidence" value="ECO:0007669"/>
    <property type="project" value="UniProtKB-ARBA"/>
</dbReference>
<dbReference type="CDD" id="cd00054">
    <property type="entry name" value="EGF_CA"/>
    <property type="match status" value="2"/>
</dbReference>
<keyword evidence="12 15" id="KW-1015">Disulfide bond</keyword>
<keyword evidence="5" id="KW-0479">Metal-binding</keyword>
<dbReference type="GO" id="GO:0007163">
    <property type="term" value="P:establishment or maintenance of cell polarity"/>
    <property type="evidence" value="ECO:0007669"/>
    <property type="project" value="UniProtKB-ARBA"/>
</dbReference>
<dbReference type="Pfam" id="PF00028">
    <property type="entry name" value="Cadherin"/>
    <property type="match status" value="13"/>
</dbReference>
<feature type="domain" description="Cadherin" evidence="24">
    <location>
        <begin position="580"/>
        <end position="685"/>
    </location>
</feature>
<feature type="transmembrane region" description="Helical" evidence="20">
    <location>
        <begin position="3018"/>
        <end position="3043"/>
    </location>
</feature>
<reference evidence="25 26" key="1">
    <citation type="submission" date="2024-03" db="EMBL/GenBank/DDBJ databases">
        <title>Adaptation during the transition from Ophiocordyceps entomopathogen to insect associate is accompanied by gene loss and intensified selection.</title>
        <authorList>
            <person name="Ward C.M."/>
            <person name="Onetto C.A."/>
            <person name="Borneman A.R."/>
        </authorList>
    </citation>
    <scope>NUCLEOTIDE SEQUENCE [LARGE SCALE GENOMIC DNA]</scope>
    <source>
        <strain evidence="25">AWRI1</strain>
        <tissue evidence="25">Single Adult Female</tissue>
    </source>
</reference>
<feature type="domain" description="Cadherin" evidence="24">
    <location>
        <begin position="1287"/>
        <end position="1393"/>
    </location>
</feature>
<dbReference type="InterPro" id="IPR001881">
    <property type="entry name" value="EGF-like_Ca-bd_dom"/>
</dbReference>
<evidence type="ECO:0000256" key="7">
    <source>
        <dbReference type="ARBA" id="ARBA00022737"/>
    </source>
</evidence>
<keyword evidence="7" id="KW-0677">Repeat</keyword>
<evidence type="ECO:0000259" key="23">
    <source>
        <dbReference type="PROSITE" id="PS50026"/>
    </source>
</evidence>
<evidence type="ECO:0000256" key="11">
    <source>
        <dbReference type="ARBA" id="ARBA00023136"/>
    </source>
</evidence>
<feature type="domain" description="Cadherin" evidence="24">
    <location>
        <begin position="1393"/>
        <end position="1509"/>
    </location>
</feature>
<dbReference type="SUPFAM" id="SSF57196">
    <property type="entry name" value="EGF/Laminin"/>
    <property type="match status" value="1"/>
</dbReference>
<keyword evidence="26" id="KW-1185">Reference proteome</keyword>
<evidence type="ECO:0000256" key="1">
    <source>
        <dbReference type="ARBA" id="ARBA00004251"/>
    </source>
</evidence>
<dbReference type="FunFam" id="2.60.40.60:FF:000182">
    <property type="entry name" value="Blast:Putative neural-cadherin 2"/>
    <property type="match status" value="1"/>
</dbReference>
<dbReference type="Pfam" id="PF01049">
    <property type="entry name" value="CADH_Y-type_LIR"/>
    <property type="match status" value="1"/>
</dbReference>
<dbReference type="SMART" id="SM00181">
    <property type="entry name" value="EGF"/>
    <property type="match status" value="4"/>
</dbReference>
<feature type="domain" description="Cadherin" evidence="24">
    <location>
        <begin position="1004"/>
        <end position="1112"/>
    </location>
</feature>
<evidence type="ECO:0000256" key="4">
    <source>
        <dbReference type="ARBA" id="ARBA00022692"/>
    </source>
</evidence>
<evidence type="ECO:0000256" key="5">
    <source>
        <dbReference type="ARBA" id="ARBA00022723"/>
    </source>
</evidence>
<evidence type="ECO:0000256" key="21">
    <source>
        <dbReference type="SAM" id="SignalP"/>
    </source>
</evidence>
<dbReference type="FunFam" id="2.60.40.60:FF:000274">
    <property type="entry name" value="neural-cadherin isoform X9"/>
    <property type="match status" value="1"/>
</dbReference>
<feature type="disulfide bond" evidence="15">
    <location>
        <begin position="2472"/>
        <end position="2481"/>
    </location>
</feature>
<protein>
    <recommendedName>
        <fullName evidence="27">Neural-cadherin</fullName>
    </recommendedName>
</protein>
<dbReference type="PROSITE" id="PS50026">
    <property type="entry name" value="EGF_3"/>
    <property type="match status" value="3"/>
</dbReference>
<dbReference type="GO" id="GO:0048589">
    <property type="term" value="P:developmental growth"/>
    <property type="evidence" value="ECO:0007669"/>
    <property type="project" value="UniProtKB-ARBA"/>
</dbReference>
<evidence type="ECO:0008006" key="27">
    <source>
        <dbReference type="Google" id="ProtNLM"/>
    </source>
</evidence>
<keyword evidence="8 14" id="KW-0106">Calcium</keyword>
<proteinExistence type="predicted"/>
<evidence type="ECO:0000259" key="22">
    <source>
        <dbReference type="PROSITE" id="PS50025"/>
    </source>
</evidence>
<dbReference type="PANTHER" id="PTHR24027">
    <property type="entry name" value="CADHERIN-23"/>
    <property type="match status" value="1"/>
</dbReference>
<dbReference type="Gene3D" id="2.60.120.200">
    <property type="match status" value="2"/>
</dbReference>
<feature type="domain" description="Cadherin" evidence="24">
    <location>
        <begin position="2061"/>
        <end position="2180"/>
    </location>
</feature>
<dbReference type="FunFam" id="2.60.40.60:FF:000184">
    <property type="entry name" value="neural-cadherin isoform X12"/>
    <property type="match status" value="1"/>
</dbReference>
<feature type="domain" description="EGF-like" evidence="23">
    <location>
        <begin position="2968"/>
        <end position="3008"/>
    </location>
</feature>
<feature type="domain" description="Cadherin" evidence="24">
    <location>
        <begin position="1510"/>
        <end position="1609"/>
    </location>
</feature>
<feature type="disulfide bond" evidence="15">
    <location>
        <begin position="2998"/>
        <end position="3007"/>
    </location>
</feature>
<dbReference type="InterPro" id="IPR056370">
    <property type="entry name" value="Shg-like_Ig-like"/>
</dbReference>
<dbReference type="GO" id="GO:0030425">
    <property type="term" value="C:dendrite"/>
    <property type="evidence" value="ECO:0007669"/>
    <property type="project" value="UniProtKB-ARBA"/>
</dbReference>
<dbReference type="PROSITE" id="PS00232">
    <property type="entry name" value="CADHERIN_1"/>
    <property type="match status" value="7"/>
</dbReference>
<feature type="domain" description="Cadherin" evidence="24">
    <location>
        <begin position="893"/>
        <end position="1002"/>
    </location>
</feature>
<dbReference type="GO" id="GO:0016342">
    <property type="term" value="C:catenin complex"/>
    <property type="evidence" value="ECO:0007669"/>
    <property type="project" value="TreeGrafter"/>
</dbReference>
<dbReference type="PROSITE" id="PS50268">
    <property type="entry name" value="CADHERIN_2"/>
    <property type="match status" value="17"/>
</dbReference>
<dbReference type="GO" id="GO:0005509">
    <property type="term" value="F:calcium ion binding"/>
    <property type="evidence" value="ECO:0007669"/>
    <property type="project" value="UniProtKB-UniRule"/>
</dbReference>
<dbReference type="FunFam" id="2.60.40.60:FF:000039">
    <property type="entry name" value="FAT atypical cadherin 3"/>
    <property type="match status" value="1"/>
</dbReference>
<dbReference type="Pfam" id="PF24811">
    <property type="entry name" value="Ig_Shg"/>
    <property type="match status" value="1"/>
</dbReference>
<gene>
    <name evidence="25" type="ORF">V9T40_009061</name>
</gene>
<feature type="domain" description="Cadherin" evidence="24">
    <location>
        <begin position="1957"/>
        <end position="2061"/>
    </location>
</feature>
<dbReference type="FunFam" id="2.60.40.60:FF:000213">
    <property type="entry name" value="neural-cadherin isoform X1"/>
    <property type="match status" value="1"/>
</dbReference>
<dbReference type="GO" id="GO:0001736">
    <property type="term" value="P:establishment of planar polarity"/>
    <property type="evidence" value="ECO:0007669"/>
    <property type="project" value="UniProtKB-ARBA"/>
</dbReference>
<dbReference type="Pfam" id="PF00008">
    <property type="entry name" value="EGF"/>
    <property type="match status" value="1"/>
</dbReference>
<comment type="subcellular location">
    <subcellularLocation>
        <location evidence="1 17">Cell membrane</location>
        <topology evidence="1 17">Single-pass type I membrane protein</topology>
    </subcellularLocation>
</comment>
<feature type="domain" description="Cadherin" evidence="24">
    <location>
        <begin position="1726"/>
        <end position="1837"/>
    </location>
</feature>
<feature type="disulfide bond" evidence="15">
    <location>
        <begin position="2722"/>
        <end position="2731"/>
    </location>
</feature>
<dbReference type="InterPro" id="IPR027397">
    <property type="entry name" value="Catenin-bd_sf"/>
</dbReference>
<dbReference type="PANTHER" id="PTHR24027:SF438">
    <property type="entry name" value="CADHERIN 23"/>
    <property type="match status" value="1"/>
</dbReference>
<dbReference type="CDD" id="cd11304">
    <property type="entry name" value="Cadherin_repeat"/>
    <property type="match status" value="14"/>
</dbReference>
<evidence type="ECO:0000256" key="6">
    <source>
        <dbReference type="ARBA" id="ARBA00022729"/>
    </source>
</evidence>
<feature type="signal peptide" evidence="21">
    <location>
        <begin position="1"/>
        <end position="19"/>
    </location>
</feature>
<evidence type="ECO:0000256" key="12">
    <source>
        <dbReference type="ARBA" id="ARBA00023157"/>
    </source>
</evidence>
<evidence type="ECO:0000256" key="14">
    <source>
        <dbReference type="PROSITE-ProRule" id="PRU00043"/>
    </source>
</evidence>
<evidence type="ECO:0000313" key="26">
    <source>
        <dbReference type="Proteomes" id="UP001367676"/>
    </source>
</evidence>
<evidence type="ECO:0000256" key="13">
    <source>
        <dbReference type="ARBA" id="ARBA00023180"/>
    </source>
</evidence>
<keyword evidence="2" id="KW-1003">Cell membrane</keyword>
<dbReference type="FunFam" id="2.60.40.60:FF:000199">
    <property type="entry name" value="neural-cadherin isoform X1"/>
    <property type="match status" value="1"/>
</dbReference>
<comment type="caution">
    <text evidence="25">The sequence shown here is derived from an EMBL/GenBank/DDBJ whole genome shotgun (WGS) entry which is preliminary data.</text>
</comment>
<evidence type="ECO:0000256" key="17">
    <source>
        <dbReference type="RuleBase" id="RU003318"/>
    </source>
</evidence>
<dbReference type="PRINTS" id="PR00205">
    <property type="entry name" value="CADHERIN"/>
</dbReference>
<sequence>MRPLEVAIVILTLLDVNFCSRFKEYTDNRHIGIVPHDVYPGYIVQTFQEQNPQHYNVYHLLKTEYSSYFSILNNGQLMTVSKLTPLINKQIKLVVVEEIPNGNISHVLKLHVMNTRKMLRFSRDAYEGGTILENQPPYTRVIGLPSIYVVGEGLHPNSDSYPVLKHRIIEGNEDEAFVLKHVNTEISQNGSHVNSYKILSKKTFDREEKSHYNLTIQVTDAKGLDKITAKVFIEVLDENDNSPVFKTPIYTYFVGNFRRWFNDYNKTFGVREFPVLGTINAVDADDRDSVAYQLATPTDVIIVVPQTGEVILTADPLNLTAGSRMKFLVEARDLRPPYRVSDPPAQIWLHVFRQPSSYSKLLKQFDSHFGRTLGVAFDDTHYFAHSKCIGTKNWQLCEDDRSAVGADRLTSHRTSRKLSLTADDELPTSSHESYGAHRITKRRVTRAVRPTKRIELSETDGENEGKVVFQVEKEAERETFKMREENPWISVEPSGSVRVKKKWDYEELGPEKVIDFWVVITNPGIGGKSNIDVGVDSGKYGVESNNVTLTKSGHDAHTDNQRIIIALKDVNDEPPYFINRPLPMQAVVQLNAPPNTPVFTLQARDPDTDANIHYFIVRDRTGGRFEVDERSGVVRTRGTDPFQLDMEYVLYVKAEDQNGRIDDRRYQSTPEERLSIVGGKRAPQFYMQTYEAEIPENQRKDSDIISVKAKSFADREIRYTLKAQGQGAGTFNIGPSSGIVKLAKELDFEDLRQPHVYSLTVTATEDSGGFSTSVELTIRVTDVNDNAPKFELPDYQAHNVDEDFPLGTSILKVKAVDADSGANAEIEYHVSDDHFVVDASGIVSNNKQLDADNNNAYYEFVITAKDKGEPPQTGTATVRVYTKNKNDEEPKFSQQVYTPNVDENAGPNTLVTTVVASDKDGDNVKFGFVGGATTSTQFVIEEITGVIRLHSKPILLERDKYELNVTAVDDGSCCVDGGKTIHTSTAVVVVFITDVNDNKPVFKDCSKYTPKISEGTGNGHEVIKVQATDEDKGVNGQVKYSIVQQPNQKGTKFIVDEESGQITSNKVFDREGDDGKFVSVTVKAVDQGDPSLEGVCSFTVEITDINDNPPLFDRQKYVENVKQDASIGTNILRVSASDEDADNNGAIVYSLSAPESPQDLDYFEIQPESGWIVLRKPLDRDKYKLLARASDRGEPPSYAEVEVALEVVDRNNKPPIWDSNVYGPYYIKENVTVGTVVTSRETYKLEVMAQDKGYPPLSRSVEVRIEVVDRANNPPVWDHTLYGPIYVKENMAVGEKVVSVKASSGIEGNPFVFYRLMPGSTAQTNKQHTFYLQQRPENGFTWADVKVNQPLDYESIKEYNLTIRVENNGAQQLASEATIYIMIEDVNDEIPLFTEREQETVLEGEPIGTKVTQVNAIDKDGTSPNNKVYYYVVDSQRNEGKDYFEINRETGEIFTKVVFDREKQGAYALEIEARDGAPSARPNSHDEPNSVTKFIRIGIADKNDNPPYFDKALYEAEVDENEDIQHTVLTVTAKDHDESSRIRYEITSGNLGGAFAVKNMTGAIYVAGPLDYETRKRYELRLSASDNLRENHTTVVIHVKDVNDNPPVFERPTYRTQITEEDDRTLPKSVVQVKATDGDKDRQHNIVYFLTGQGIDPDNPANSKFDINRTSGEIYVLKPLDRDQPNGRPQWRFTVFAQDEGGEGLVGYADVQVNLKDVNDNAPLFPQGVYFGNVTENGTAGMVVMTMTAVDYDDPSESSNAKLVYSIEKNVIEEETGSPIFEIEPETGVIKTAVCCLDRERTPDYSIQVVAMDGGGLKGTGTASIRVKDINDMPPQFTKDEWYTEVDETEGTDLPEAPILTVTVHDEDETNKFQYKVIENSGYGADKFTMVRNNDGTGSLKIVQPLDFEDQLQSNGFRFRIQVNDKGEDNDNDKYHVAYSWVVVKLRDINDNKPQFERPNIEVSVYENEEIGKSLETFKATDPDQGGKSKISFAIDRSSDRRRQFLINPEGTVTIQRHLDREDTPRHQVKILAIDDGIPSKTATATLTVIVQDINDNAPKFLRDYRPILTEHVPPRKVVEVLATDDDDRSKSNGPPFTFRLDPNADDVIRASFKVEHDQKGANGDGMAVISSLRSFDREQQKEYLIPIVIKDAGNPAMSGTSTLTVIIGDVNDNKMQPGSKEILVYNYVPKNVDYSVPSPPPDIEIGRVYVHDLDDWDLRDKTFHWDGVEHPNFKLTKTTGMISMRPDTRSGLYHLRFKAFDVRHTQSDIPANVTVTVRDISLEAIYKSGSVRIDGITDEDFIRVWNYKTLSVSRSKADHFRDKLANILDTNRNNIDVFSVQLRRRYPPVTDVRFSVHSSPYQDPVKLNGRVLMYREEIEREVGINITMVGIDECLYENTICEGSCTNVLDVINPPYLVNANKTALVGVRVDVVGACICGARNYTDVEICPAFHCLNNGRCIENKGSVSCKCPPGFTGPRCQATTRSFKGNGWAWLPPLQVCEKSHLRVEFATRKGDGLLLYNGPIVAPEPEETLLSDFISLELDRGQPRLLIDFGSGTLELKVKTKKPLDDGDWHRVDVFWDTENVRLIVDRCKSADISELEDGTPPEFDGSSCQAIGTIPPFNEYLNLNTPLQIGGRYIQDFDPTLFHWQAMPYAKGFDGCIRNIYLNGKLYDLAHPGLAASNSKVGCPQAEDLCNSQDMYRCKDHGVCVGNLNEPKCECLPGWSGNSCTVPTTPVTFNPQSYVKYALSFEPDKYSTHLQLRFRTREKQGELFRISDQHNREYAILEIRERKVCFRFNLNSLRTEEKDVWLDQVPVDDGQWHAVKVSRYGSSASLQLDDGEGKMFNETFVFEGHQWLLVDKQEGVYAGGKAEYTGVRTYDVLNDFQKGCMDDIRLEGKPLPLPPAMNGTQWGQATTARNVERKCLSRTNCKLVDCKSPLVCVDNWNEAVCACGPGKISAGDKRCVDKNECLEKPCQNNGFCENLGPESVYGYRCICSEGFLGHNCELHQQEQSIQFGLGALAAILVCILLISVLVLIFVVFSRRQESHMKYAGPDDDVRENIINYDDEGGGEDDMTAYDITPLQIPIAGGPLAAEHHGNRKLGSCLPIGPGLAAGMGVEPNVGIFIEEHRKRADGDLNAPPYDDLRNYAYEGAGSTAGSLSSLASGTDDEQHDYDYLNVWGPRFDKLADMYGHDQETDLEDEDDEELQ</sequence>
<dbReference type="FunFam" id="2.60.40.60:FF:000128">
    <property type="entry name" value="neural-cadherin isoform X2"/>
    <property type="match status" value="1"/>
</dbReference>
<dbReference type="InterPro" id="IPR013320">
    <property type="entry name" value="ConA-like_dom_sf"/>
</dbReference>
<dbReference type="GO" id="GO:0009887">
    <property type="term" value="P:animal organ morphogenesis"/>
    <property type="evidence" value="ECO:0007669"/>
    <property type="project" value="UniProtKB-ARBA"/>
</dbReference>
<feature type="disulfide bond" evidence="16">
    <location>
        <begin position="2663"/>
        <end position="2690"/>
    </location>
</feature>
<dbReference type="Gene3D" id="4.10.900.10">
    <property type="entry name" value="TCF3-CBD (Catenin binding domain)"/>
    <property type="match status" value="1"/>
</dbReference>
<dbReference type="SUPFAM" id="SSF49313">
    <property type="entry name" value="Cadherin-like"/>
    <property type="match status" value="17"/>
</dbReference>
<dbReference type="CDD" id="cd00053">
    <property type="entry name" value="EGF"/>
    <property type="match status" value="1"/>
</dbReference>
<dbReference type="SMART" id="SM00112">
    <property type="entry name" value="CA"/>
    <property type="match status" value="17"/>
</dbReference>
<feature type="domain" description="Cadherin" evidence="24">
    <location>
        <begin position="130"/>
        <end position="245"/>
    </location>
</feature>
<keyword evidence="4 17" id="KW-0812">Transmembrane</keyword>
<dbReference type="InterPro" id="IPR039808">
    <property type="entry name" value="Cadherin"/>
</dbReference>
<evidence type="ECO:0000256" key="2">
    <source>
        <dbReference type="ARBA" id="ARBA00022475"/>
    </source>
</evidence>
<evidence type="ECO:0000256" key="16">
    <source>
        <dbReference type="PROSITE-ProRule" id="PRU00122"/>
    </source>
</evidence>
<keyword evidence="9 17" id="KW-0130">Cell adhesion</keyword>
<dbReference type="InterPro" id="IPR000233">
    <property type="entry name" value="Cadherin_Y-type_LIR"/>
</dbReference>
<evidence type="ECO:0000259" key="24">
    <source>
        <dbReference type="PROSITE" id="PS50268"/>
    </source>
</evidence>
<feature type="domain" description="Cadherin" evidence="24">
    <location>
        <begin position="453"/>
        <end position="577"/>
    </location>
</feature>
<dbReference type="GO" id="GO:0007156">
    <property type="term" value="P:homophilic cell adhesion via plasma membrane adhesion molecules"/>
    <property type="evidence" value="ECO:0007669"/>
    <property type="project" value="InterPro"/>
</dbReference>
<dbReference type="InterPro" id="IPR015919">
    <property type="entry name" value="Cadherin-like_sf"/>
</dbReference>
<feature type="domain" description="Cadherin" evidence="24">
    <location>
        <begin position="1838"/>
        <end position="1956"/>
    </location>
</feature>
<dbReference type="Gene3D" id="2.10.25.10">
    <property type="entry name" value="Laminin"/>
    <property type="match status" value="2"/>
</dbReference>
<keyword evidence="3 15" id="KW-0245">EGF-like domain</keyword>
<dbReference type="GO" id="GO:0008013">
    <property type="term" value="F:beta-catenin binding"/>
    <property type="evidence" value="ECO:0007669"/>
    <property type="project" value="TreeGrafter"/>
</dbReference>
<evidence type="ECO:0000256" key="8">
    <source>
        <dbReference type="ARBA" id="ARBA00022837"/>
    </source>
</evidence>
<dbReference type="GO" id="GO:0005911">
    <property type="term" value="C:cell-cell junction"/>
    <property type="evidence" value="ECO:0007669"/>
    <property type="project" value="UniProtKB-ARBA"/>
</dbReference>
<dbReference type="GO" id="GO:0031175">
    <property type="term" value="P:neuron projection development"/>
    <property type="evidence" value="ECO:0007669"/>
    <property type="project" value="TreeGrafter"/>
</dbReference>
<feature type="domain" description="Cadherin" evidence="24">
    <location>
        <begin position="792"/>
        <end position="892"/>
    </location>
</feature>
<dbReference type="SUPFAM" id="SSF49899">
    <property type="entry name" value="Concanavalin A-like lectins/glucanases"/>
    <property type="match status" value="2"/>
</dbReference>
<comment type="function">
    <text evidence="18">Cadherins are calcium-dependent cell adhesion proteins.</text>
</comment>
<evidence type="ECO:0000313" key="25">
    <source>
        <dbReference type="EMBL" id="KAK7601620.1"/>
    </source>
</evidence>
<evidence type="ECO:0000256" key="20">
    <source>
        <dbReference type="SAM" id="Phobius"/>
    </source>
</evidence>
<dbReference type="EMBL" id="JBBCAQ010000010">
    <property type="protein sequence ID" value="KAK7601620.1"/>
    <property type="molecule type" value="Genomic_DNA"/>
</dbReference>
<dbReference type="FunFam" id="2.60.120.200:FF:000044">
    <property type="entry name" value="neural-cadherin isoform X1"/>
    <property type="match status" value="1"/>
</dbReference>
<keyword evidence="6 21" id="KW-0732">Signal</keyword>
<evidence type="ECO:0000256" key="10">
    <source>
        <dbReference type="ARBA" id="ARBA00022989"/>
    </source>
</evidence>
<organism evidence="25 26">
    <name type="scientific">Parthenolecanium corni</name>
    <dbReference type="NCBI Taxonomy" id="536013"/>
    <lineage>
        <taxon>Eukaryota</taxon>
        <taxon>Metazoa</taxon>
        <taxon>Ecdysozoa</taxon>
        <taxon>Arthropoda</taxon>
        <taxon>Hexapoda</taxon>
        <taxon>Insecta</taxon>
        <taxon>Pterygota</taxon>
        <taxon>Neoptera</taxon>
        <taxon>Paraneoptera</taxon>
        <taxon>Hemiptera</taxon>
        <taxon>Sternorrhyncha</taxon>
        <taxon>Coccoidea</taxon>
        <taxon>Coccidae</taxon>
        <taxon>Parthenolecanium</taxon>
    </lineage>
</organism>
<feature type="domain" description="Cadherin" evidence="24">
    <location>
        <begin position="1113"/>
        <end position="1217"/>
    </location>
</feature>
<dbReference type="GO" id="GO:0045296">
    <property type="term" value="F:cadherin binding"/>
    <property type="evidence" value="ECO:0007669"/>
    <property type="project" value="TreeGrafter"/>
</dbReference>
<name>A0AAN9TM14_9HEMI</name>
<dbReference type="InterPro" id="IPR000742">
    <property type="entry name" value="EGF"/>
</dbReference>
<dbReference type="FunFam" id="2.60.40.60:FF:000058">
    <property type="entry name" value="FAT atypical cadherin 3"/>
    <property type="match status" value="1"/>
</dbReference>
<evidence type="ECO:0000256" key="15">
    <source>
        <dbReference type="PROSITE-ProRule" id="PRU00076"/>
    </source>
</evidence>
<evidence type="ECO:0000256" key="19">
    <source>
        <dbReference type="SAM" id="MobiDB-lite"/>
    </source>
</evidence>
<dbReference type="Proteomes" id="UP001367676">
    <property type="component" value="Unassembled WGS sequence"/>
</dbReference>
<feature type="domain" description="Laminin G" evidence="22">
    <location>
        <begin position="2483"/>
        <end position="2690"/>
    </location>
</feature>
<feature type="domain" description="EGF-like" evidence="23">
    <location>
        <begin position="2693"/>
        <end position="2732"/>
    </location>
</feature>
<evidence type="ECO:0000256" key="3">
    <source>
        <dbReference type="ARBA" id="ARBA00022536"/>
    </source>
</evidence>
<dbReference type="PROSITE" id="PS00022">
    <property type="entry name" value="EGF_1"/>
    <property type="match status" value="3"/>
</dbReference>
<dbReference type="SMART" id="SM00282">
    <property type="entry name" value="LamG"/>
    <property type="match status" value="2"/>
</dbReference>